<evidence type="ECO:0008006" key="4">
    <source>
        <dbReference type="Google" id="ProtNLM"/>
    </source>
</evidence>
<feature type="transmembrane region" description="Helical" evidence="1">
    <location>
        <begin position="300"/>
        <end position="319"/>
    </location>
</feature>
<feature type="transmembrane region" description="Helical" evidence="1">
    <location>
        <begin position="212"/>
        <end position="230"/>
    </location>
</feature>
<gene>
    <name evidence="2" type="ORF">IW249_003980</name>
</gene>
<keyword evidence="3" id="KW-1185">Reference proteome</keyword>
<feature type="transmembrane region" description="Helical" evidence="1">
    <location>
        <begin position="185"/>
        <end position="206"/>
    </location>
</feature>
<organism evidence="2 3">
    <name type="scientific">Micromonospora vinacea</name>
    <dbReference type="NCBI Taxonomy" id="709878"/>
    <lineage>
        <taxon>Bacteria</taxon>
        <taxon>Bacillati</taxon>
        <taxon>Actinomycetota</taxon>
        <taxon>Actinomycetes</taxon>
        <taxon>Micromonosporales</taxon>
        <taxon>Micromonosporaceae</taxon>
        <taxon>Micromonospora</taxon>
    </lineage>
</organism>
<feature type="transmembrane region" description="Helical" evidence="1">
    <location>
        <begin position="237"/>
        <end position="258"/>
    </location>
</feature>
<feature type="transmembrane region" description="Helical" evidence="1">
    <location>
        <begin position="153"/>
        <end position="173"/>
    </location>
</feature>
<protein>
    <recommendedName>
        <fullName evidence="4">ABC transporter permease</fullName>
    </recommendedName>
</protein>
<dbReference type="RefSeq" id="WP_196922159.1">
    <property type="nucleotide sequence ID" value="NZ_JADOTY010000001.1"/>
</dbReference>
<dbReference type="Proteomes" id="UP000631791">
    <property type="component" value="Unassembled WGS sequence"/>
</dbReference>
<evidence type="ECO:0000313" key="2">
    <source>
        <dbReference type="EMBL" id="MBG6103566.1"/>
    </source>
</evidence>
<evidence type="ECO:0000256" key="1">
    <source>
        <dbReference type="SAM" id="Phobius"/>
    </source>
</evidence>
<comment type="caution">
    <text evidence="2">The sequence shown here is derived from an EMBL/GenBank/DDBJ whole genome shotgun (WGS) entry which is preliminary data.</text>
</comment>
<keyword evidence="1" id="KW-0472">Membrane</keyword>
<keyword evidence="1" id="KW-0812">Transmembrane</keyword>
<keyword evidence="1" id="KW-1133">Transmembrane helix</keyword>
<dbReference type="EMBL" id="JADOTY010000001">
    <property type="protein sequence ID" value="MBG6103566.1"/>
    <property type="molecule type" value="Genomic_DNA"/>
</dbReference>
<proteinExistence type="predicted"/>
<evidence type="ECO:0000313" key="3">
    <source>
        <dbReference type="Proteomes" id="UP000631791"/>
    </source>
</evidence>
<name>A0ABS0K4L3_9ACTN</name>
<feature type="transmembrane region" description="Helical" evidence="1">
    <location>
        <begin position="21"/>
        <end position="43"/>
    </location>
</feature>
<accession>A0ABS0K4L3</accession>
<reference evidence="2 3" key="1">
    <citation type="submission" date="2020-11" db="EMBL/GenBank/DDBJ databases">
        <title>Sequencing the genomes of 1000 actinobacteria strains.</title>
        <authorList>
            <person name="Klenk H.-P."/>
        </authorList>
    </citation>
    <scope>NUCLEOTIDE SEQUENCE [LARGE SCALE GENOMIC DNA]</scope>
    <source>
        <strain evidence="2 3">DSM 101695</strain>
    </source>
</reference>
<sequence>MTSPSDPPTGGASPVVTQRRAWTTLVITGLIIGTAFIALYVGLQRSPQPSQLPIAVASTQLANTAQAGFGNAVAVTEVASIADGEAMVRHGDAVAVLGATSPTTLTLDYAGASGFSESGAARQLAAGLAQKAGATVQENDIVPLATYDSRGLSAFYVVFGVTLSSFVLAQGLTAATAKVRLRHRLYAMGGFAVLIGVIAATVAGPVYGSLTAPFPLLALSLTLLSAASAFTTKALGAWLGPAGIALAVLTLTTIGNATSGATIGVDLLPEWAQAVSGKLPPGAAVRAVNNFGYFDGAHTVAPLVILAAWFLAGLGFVLLRQRTAQRRPLTAPATP</sequence>